<dbReference type="InterPro" id="IPR046867">
    <property type="entry name" value="AldOxase/xan_DH_MoCoBD2"/>
</dbReference>
<dbReference type="SMART" id="SM01008">
    <property type="entry name" value="Ald_Xan_dh_C"/>
    <property type="match status" value="1"/>
</dbReference>
<dbReference type="SUPFAM" id="SSF56003">
    <property type="entry name" value="Molybdenum cofactor-binding domain"/>
    <property type="match status" value="1"/>
</dbReference>
<dbReference type="SUPFAM" id="SSF54665">
    <property type="entry name" value="CO dehydrogenase molybdoprotein N-domain-like"/>
    <property type="match status" value="1"/>
</dbReference>
<keyword evidence="2" id="KW-0560">Oxidoreductase</keyword>
<feature type="domain" description="Aldehyde oxidase/xanthine dehydrogenase a/b hammerhead" evidence="3">
    <location>
        <begin position="21"/>
        <end position="141"/>
    </location>
</feature>
<evidence type="ECO:0000259" key="3">
    <source>
        <dbReference type="SMART" id="SM01008"/>
    </source>
</evidence>
<comment type="caution">
    <text evidence="4">The sequence shown here is derived from an EMBL/GenBank/DDBJ whole genome shotgun (WGS) entry which is preliminary data.</text>
</comment>
<proteinExistence type="predicted"/>
<dbReference type="Pfam" id="PF02738">
    <property type="entry name" value="MoCoBD_1"/>
    <property type="match status" value="1"/>
</dbReference>
<evidence type="ECO:0000256" key="2">
    <source>
        <dbReference type="ARBA" id="ARBA00023002"/>
    </source>
</evidence>
<dbReference type="InterPro" id="IPR037165">
    <property type="entry name" value="AldOxase/xan_DH_Mopterin-bd_sf"/>
</dbReference>
<protein>
    <submittedName>
        <fullName evidence="4">Xanthine dehydrogenase family protein</fullName>
    </submittedName>
</protein>
<dbReference type="RefSeq" id="WP_211853869.1">
    <property type="nucleotide sequence ID" value="NZ_JAAGBB010000021.1"/>
</dbReference>
<dbReference type="InterPro" id="IPR016208">
    <property type="entry name" value="Ald_Oxase/xanthine_DH-like"/>
</dbReference>
<dbReference type="Pfam" id="PF01315">
    <property type="entry name" value="Ald_Xan_dh_C"/>
    <property type="match status" value="1"/>
</dbReference>
<sequence length="778" mass="82968">MTTWRFVGKSLPRSEDRRLLSGLGRYTADLVAPDACRLFIVRSPHAAARIAGIDAGVAAAMPGVRLVLTPDDPDLMRLGDFTSRVSRLTPDGTPNFVPSYRSLSVGAARFVGDAVAAIVADTLAQAKDAAEALAIDWQPLPAVTDLRAAVAPGAPEVWAEAPGNVCFLHDQGPVAEVEHAIAGARHRVSITYPISRVIAAPMETRAALAHWDAAEERFTLTAPLQNPHFIREEYAERVLGIPGHRLRVIAPDVGGAFGLKESPFPEYGLALIAARRIWRDVLWVGERSESFIADHHARDMHSSVTLALDEDGIFQALRIETLANLGAYLSWNGVHVPTNNLGGLSGVYRCRRIHARVRGVFTHTPPTSPYRGAGRPEATYAIERAIDLAAVRLGIDRVELRRRNLIAPEQMPWATGFVFTYDSGEFERNMDDALALADWRGVEARRADAQARGKLLGIGVANAIEIANGPVTGPFTESADVSFDATGAATVTLGVHSQGQGHLITFAQIAADLLSLAPEEIRVRFGDTEQIEHGTGTFGSRSVVAGGAALARAAEGIVARGRRIAAVAFECAENDVGFDADGFHVIGTDRRLSTRDVARLAFRLPPGAIGGLGLSEKAIVAPDGPSFPNGCHVCEVEIDPETGLWEITRYTVVDDVGRVINPKLVKGQIHGGVAQGVGQILGEAIRYDAAGQCLSGSFLDYQMPRAADLPFIACKSNEVPTTMNPLGAKGAGEAGTVGALVVVVNALADALAPLGIDHVDMPATPERLWRAIRQARVA</sequence>
<dbReference type="Proteomes" id="UP001196870">
    <property type="component" value="Unassembled WGS sequence"/>
</dbReference>
<evidence type="ECO:0000313" key="5">
    <source>
        <dbReference type="Proteomes" id="UP001196870"/>
    </source>
</evidence>
<dbReference type="PANTHER" id="PTHR11908">
    <property type="entry name" value="XANTHINE DEHYDROGENASE"/>
    <property type="match status" value="1"/>
</dbReference>
<reference evidence="5" key="1">
    <citation type="journal article" date="2021" name="Syst. Appl. Microbiol.">
        <title>Roseomonas hellenica sp. nov., isolated from roots of wild-growing Alkanna tinctoria.</title>
        <authorList>
            <person name="Rat A."/>
            <person name="Naranjo H.D."/>
            <person name="Lebbe L."/>
            <person name="Cnockaert M."/>
            <person name="Krigas N."/>
            <person name="Grigoriadou K."/>
            <person name="Maloupa E."/>
            <person name="Willems A."/>
        </authorList>
    </citation>
    <scope>NUCLEOTIDE SEQUENCE [LARGE SCALE GENOMIC DNA]</scope>
    <source>
        <strain evidence="5">LMG 31523</strain>
    </source>
</reference>
<dbReference type="Gene3D" id="3.30.365.10">
    <property type="entry name" value="Aldehyde oxidase/xanthine dehydrogenase, molybdopterin binding domain"/>
    <property type="match status" value="4"/>
</dbReference>
<keyword evidence="5" id="KW-1185">Reference proteome</keyword>
<keyword evidence="1" id="KW-0500">Molybdenum</keyword>
<dbReference type="Pfam" id="PF20256">
    <property type="entry name" value="MoCoBD_2"/>
    <property type="match status" value="1"/>
</dbReference>
<organism evidence="4 5">
    <name type="scientific">Plastoroseomonas hellenica</name>
    <dbReference type="NCBI Taxonomy" id="2687306"/>
    <lineage>
        <taxon>Bacteria</taxon>
        <taxon>Pseudomonadati</taxon>
        <taxon>Pseudomonadota</taxon>
        <taxon>Alphaproteobacteria</taxon>
        <taxon>Acetobacterales</taxon>
        <taxon>Acetobacteraceae</taxon>
        <taxon>Plastoroseomonas</taxon>
    </lineage>
</organism>
<dbReference type="InterPro" id="IPR008274">
    <property type="entry name" value="AldOxase/xan_DH_MoCoBD1"/>
</dbReference>
<evidence type="ECO:0000256" key="1">
    <source>
        <dbReference type="ARBA" id="ARBA00022505"/>
    </source>
</evidence>
<dbReference type="InterPro" id="IPR000674">
    <property type="entry name" value="Ald_Oxase/Xan_DH_a/b"/>
</dbReference>
<gene>
    <name evidence="4" type="ORF">GXW71_17665</name>
</gene>
<dbReference type="EMBL" id="JAAGBB010000021">
    <property type="protein sequence ID" value="MBR0666193.1"/>
    <property type="molecule type" value="Genomic_DNA"/>
</dbReference>
<accession>A0ABS5F0W7</accession>
<name>A0ABS5F0W7_9PROT</name>
<dbReference type="PANTHER" id="PTHR11908:SF132">
    <property type="entry name" value="ALDEHYDE OXIDASE 1-RELATED"/>
    <property type="match status" value="1"/>
</dbReference>
<dbReference type="Gene3D" id="3.90.1170.50">
    <property type="entry name" value="Aldehyde oxidase/xanthine dehydrogenase, a/b hammerhead"/>
    <property type="match status" value="1"/>
</dbReference>
<evidence type="ECO:0000313" key="4">
    <source>
        <dbReference type="EMBL" id="MBR0666193.1"/>
    </source>
</evidence>
<dbReference type="InterPro" id="IPR036856">
    <property type="entry name" value="Ald_Oxase/Xan_DH_a/b_sf"/>
</dbReference>